<dbReference type="GO" id="GO:0003700">
    <property type="term" value="F:DNA-binding transcription factor activity"/>
    <property type="evidence" value="ECO:0007669"/>
    <property type="project" value="InterPro"/>
</dbReference>
<dbReference type="SUPFAM" id="SSF46689">
    <property type="entry name" value="Homeodomain-like"/>
    <property type="match status" value="2"/>
</dbReference>
<evidence type="ECO:0000256" key="2">
    <source>
        <dbReference type="ARBA" id="ARBA00023163"/>
    </source>
</evidence>
<dbReference type="InterPro" id="IPR009057">
    <property type="entry name" value="Homeodomain-like_sf"/>
</dbReference>
<dbReference type="AlphaFoldDB" id="A0A2K9Z8B2"/>
<dbReference type="RefSeq" id="WP_105007418.1">
    <property type="nucleotide sequence ID" value="NZ_CP025012.1"/>
</dbReference>
<dbReference type="GO" id="GO:0043565">
    <property type="term" value="F:sequence-specific DNA binding"/>
    <property type="evidence" value="ECO:0007669"/>
    <property type="project" value="InterPro"/>
</dbReference>
<dbReference type="PANTHER" id="PTHR43436">
    <property type="entry name" value="ARAC-FAMILY TRANSCRIPTIONAL REGULATOR"/>
    <property type="match status" value="1"/>
</dbReference>
<dbReference type="PANTHER" id="PTHR43436:SF1">
    <property type="entry name" value="TRANSCRIPTIONAL REGULATORY PROTEIN"/>
    <property type="match status" value="1"/>
</dbReference>
<organism evidence="4 5">
    <name type="scientific">Rhizobium leguminosarum</name>
    <dbReference type="NCBI Taxonomy" id="384"/>
    <lineage>
        <taxon>Bacteria</taxon>
        <taxon>Pseudomonadati</taxon>
        <taxon>Pseudomonadota</taxon>
        <taxon>Alphaproteobacteria</taxon>
        <taxon>Hyphomicrobiales</taxon>
        <taxon>Rhizobiaceae</taxon>
        <taxon>Rhizobium/Agrobacterium group</taxon>
        <taxon>Rhizobium</taxon>
    </lineage>
</organism>
<dbReference type="InterPro" id="IPR009594">
    <property type="entry name" value="Tscrpt_reg_HTH_AraC_N"/>
</dbReference>
<name>A0A2K9Z8B2_RHILE</name>
<dbReference type="PROSITE" id="PS01124">
    <property type="entry name" value="HTH_ARAC_FAMILY_2"/>
    <property type="match status" value="1"/>
</dbReference>
<protein>
    <submittedName>
        <fullName evidence="4">AraC family transcriptional regulator</fullName>
    </submittedName>
</protein>
<accession>A0A2K9Z8B2</accession>
<dbReference type="InterPro" id="IPR018060">
    <property type="entry name" value="HTH_AraC"/>
</dbReference>
<evidence type="ECO:0000313" key="4">
    <source>
        <dbReference type="EMBL" id="AUW44495.1"/>
    </source>
</evidence>
<sequence length="296" mass="32980">MQTMLEEMRRLTAHAENHPTETSIPGILMVKGEIPEHKLGAVYEPMVNLILDGSKTLTIAGQDYYYDPASYFVISIDVPATGMVQQAGSDRPYIGVSLSLDPAKVAALLLDLPPQSYQEGQSGGYSVCRMTPELLGAWLRMLQLMERPQDIPALAPAYEREILYRVLQGPQGWMLRDIAAPDSALSRIRLAIRWVREHYAEAVEVEKLAALTAMSVSAFHRHFKAVTAMSPIQFQKRIRLLQARQLLISQSGNASSVAYSVGYESVSQFTREYARFFGQPPARDASLIRENIRPAA</sequence>
<gene>
    <name evidence="4" type="ORF">CUJ84_Chr004175</name>
</gene>
<evidence type="ECO:0000256" key="1">
    <source>
        <dbReference type="ARBA" id="ARBA00023015"/>
    </source>
</evidence>
<keyword evidence="2" id="KW-0804">Transcription</keyword>
<dbReference type="SMART" id="SM00342">
    <property type="entry name" value="HTH_ARAC"/>
    <property type="match status" value="1"/>
</dbReference>
<keyword evidence="1" id="KW-0805">Transcription regulation</keyword>
<dbReference type="Proteomes" id="UP000238523">
    <property type="component" value="Chromosome"/>
</dbReference>
<evidence type="ECO:0000259" key="3">
    <source>
        <dbReference type="PROSITE" id="PS01124"/>
    </source>
</evidence>
<dbReference type="Pfam" id="PF06719">
    <property type="entry name" value="AraC_N"/>
    <property type="match status" value="1"/>
</dbReference>
<evidence type="ECO:0000313" key="5">
    <source>
        <dbReference type="Proteomes" id="UP000238523"/>
    </source>
</evidence>
<proteinExistence type="predicted"/>
<reference evidence="4 5" key="1">
    <citation type="submission" date="2017-11" db="EMBL/GenBank/DDBJ databases">
        <title>Complete genome of Rhizobium leguminosarum Norway, an ineffective micro-symbiont.</title>
        <authorList>
            <person name="Hoffrichter A."/>
            <person name="Liang J."/>
            <person name="Brachmann A."/>
            <person name="Marin M."/>
        </authorList>
    </citation>
    <scope>NUCLEOTIDE SEQUENCE [LARGE SCALE GENOMIC DNA]</scope>
    <source>
        <strain evidence="4 5">Norway</strain>
    </source>
</reference>
<dbReference type="Gene3D" id="1.10.10.60">
    <property type="entry name" value="Homeodomain-like"/>
    <property type="match status" value="2"/>
</dbReference>
<feature type="domain" description="HTH araC/xylS-type" evidence="3">
    <location>
        <begin position="189"/>
        <end position="287"/>
    </location>
</feature>
<dbReference type="EMBL" id="CP025012">
    <property type="protein sequence ID" value="AUW44495.1"/>
    <property type="molecule type" value="Genomic_DNA"/>
</dbReference>
<dbReference type="Pfam" id="PF12833">
    <property type="entry name" value="HTH_18"/>
    <property type="match status" value="1"/>
</dbReference>